<dbReference type="RefSeq" id="XP_033521739.1">
    <property type="nucleotide sequence ID" value="XM_033666071.1"/>
</dbReference>
<accession>A0A6A6A690</accession>
<dbReference type="AlphaFoldDB" id="A0A6A6A690"/>
<dbReference type="GeneID" id="54406503"/>
<evidence type="ECO:0000259" key="1">
    <source>
        <dbReference type="PROSITE" id="PS50097"/>
    </source>
</evidence>
<dbReference type="SUPFAM" id="SSF54695">
    <property type="entry name" value="POZ domain"/>
    <property type="match status" value="1"/>
</dbReference>
<feature type="domain" description="BTB" evidence="1">
    <location>
        <begin position="23"/>
        <end position="92"/>
    </location>
</feature>
<dbReference type="InterPro" id="IPR011333">
    <property type="entry name" value="SKP1/BTB/POZ_sf"/>
</dbReference>
<reference evidence="2" key="1">
    <citation type="journal article" date="2020" name="Stud. Mycol.">
        <title>101 Dothideomycetes genomes: a test case for predicting lifestyles and emergence of pathogens.</title>
        <authorList>
            <person name="Haridas S."/>
            <person name="Albert R."/>
            <person name="Binder M."/>
            <person name="Bloem J."/>
            <person name="Labutti K."/>
            <person name="Salamov A."/>
            <person name="Andreopoulos B."/>
            <person name="Baker S."/>
            <person name="Barry K."/>
            <person name="Bills G."/>
            <person name="Bluhm B."/>
            <person name="Cannon C."/>
            <person name="Castanera R."/>
            <person name="Culley D."/>
            <person name="Daum C."/>
            <person name="Ezra D."/>
            <person name="Gonzalez J."/>
            <person name="Henrissat B."/>
            <person name="Kuo A."/>
            <person name="Liang C."/>
            <person name="Lipzen A."/>
            <person name="Lutzoni F."/>
            <person name="Magnuson J."/>
            <person name="Mondo S."/>
            <person name="Nolan M."/>
            <person name="Ohm R."/>
            <person name="Pangilinan J."/>
            <person name="Park H.-J."/>
            <person name="Ramirez L."/>
            <person name="Alfaro M."/>
            <person name="Sun H."/>
            <person name="Tritt A."/>
            <person name="Yoshinaga Y."/>
            <person name="Zwiers L.-H."/>
            <person name="Turgeon B."/>
            <person name="Goodwin S."/>
            <person name="Spatafora J."/>
            <person name="Crous P."/>
            <person name="Grigoriev I."/>
        </authorList>
    </citation>
    <scope>NUCLEOTIDE SEQUENCE</scope>
    <source>
        <strain evidence="2">CBS 119687</strain>
    </source>
</reference>
<proteinExistence type="predicted"/>
<dbReference type="Proteomes" id="UP000799771">
    <property type="component" value="Unassembled WGS sequence"/>
</dbReference>
<protein>
    <recommendedName>
        <fullName evidence="1">BTB domain-containing protein</fullName>
    </recommendedName>
</protein>
<evidence type="ECO:0000313" key="2">
    <source>
        <dbReference type="EMBL" id="KAF2127350.1"/>
    </source>
</evidence>
<dbReference type="PANTHER" id="PTHR47843">
    <property type="entry name" value="BTB DOMAIN-CONTAINING PROTEIN-RELATED"/>
    <property type="match status" value="1"/>
</dbReference>
<dbReference type="Pfam" id="PF00651">
    <property type="entry name" value="BTB"/>
    <property type="match status" value="1"/>
</dbReference>
<organism evidence="2 3">
    <name type="scientific">Dothidotthia symphoricarpi CBS 119687</name>
    <dbReference type="NCBI Taxonomy" id="1392245"/>
    <lineage>
        <taxon>Eukaryota</taxon>
        <taxon>Fungi</taxon>
        <taxon>Dikarya</taxon>
        <taxon>Ascomycota</taxon>
        <taxon>Pezizomycotina</taxon>
        <taxon>Dothideomycetes</taxon>
        <taxon>Pleosporomycetidae</taxon>
        <taxon>Pleosporales</taxon>
        <taxon>Dothidotthiaceae</taxon>
        <taxon>Dothidotthia</taxon>
    </lineage>
</organism>
<name>A0A6A6A690_9PLEO</name>
<dbReference type="PROSITE" id="PS50097">
    <property type="entry name" value="BTB"/>
    <property type="match status" value="1"/>
</dbReference>
<keyword evidence="3" id="KW-1185">Reference proteome</keyword>
<dbReference type="Gene3D" id="3.30.710.10">
    <property type="entry name" value="Potassium Channel Kv1.1, Chain A"/>
    <property type="match status" value="1"/>
</dbReference>
<gene>
    <name evidence="2" type="ORF">P153DRAFT_344937</name>
</gene>
<dbReference type="InterPro" id="IPR000210">
    <property type="entry name" value="BTB/POZ_dom"/>
</dbReference>
<dbReference type="PANTHER" id="PTHR47843:SF2">
    <property type="entry name" value="BTB DOMAIN-CONTAINING PROTEIN"/>
    <property type="match status" value="1"/>
</dbReference>
<dbReference type="EMBL" id="ML977511">
    <property type="protein sequence ID" value="KAF2127350.1"/>
    <property type="molecule type" value="Genomic_DNA"/>
</dbReference>
<dbReference type="SMART" id="SM00225">
    <property type="entry name" value="BTB"/>
    <property type="match status" value="1"/>
</dbReference>
<dbReference type="OrthoDB" id="194443at2759"/>
<sequence>MAHSDHKEPVTEPPAFGTIVSKGCVVIEVGPHHRKYDVHKGLLVYHSEYFRNSLRGSWKEAREGKIVLEDVDPHVFNTFVYWLYTHTLAPDYKDQDFGHDLEKSSRHFVVSIQAYAFGDRFLVPAFRRAVNNDLVTFIKELYVEIEDMVAMAQEAFATIPSDRPILQLLVDDHCDYWYQRHEGDAALLDKLPQAFLVRVMRRFAEQKGNSKKVKRCYYEHGSEEEANDCPHEHMVFDEELQCGFFGEQTTD</sequence>
<dbReference type="CDD" id="cd18186">
    <property type="entry name" value="BTB_POZ_ZBTB_KLHL-like"/>
    <property type="match status" value="1"/>
</dbReference>
<evidence type="ECO:0000313" key="3">
    <source>
        <dbReference type="Proteomes" id="UP000799771"/>
    </source>
</evidence>